<evidence type="ECO:0000259" key="1">
    <source>
        <dbReference type="Pfam" id="PF07883"/>
    </source>
</evidence>
<proteinExistence type="predicted"/>
<dbReference type="SUPFAM" id="SSF51182">
    <property type="entry name" value="RmlC-like cupins"/>
    <property type="match status" value="1"/>
</dbReference>
<dbReference type="PANTHER" id="PTHR43698:SF1">
    <property type="entry name" value="BLL4564 PROTEIN"/>
    <property type="match status" value="1"/>
</dbReference>
<comment type="caution">
    <text evidence="2">The sequence shown here is derived from an EMBL/GenBank/DDBJ whole genome shotgun (WGS) entry which is preliminary data.</text>
</comment>
<dbReference type="InterPro" id="IPR011051">
    <property type="entry name" value="RmlC_Cupin_sf"/>
</dbReference>
<dbReference type="InterPro" id="IPR013096">
    <property type="entry name" value="Cupin_2"/>
</dbReference>
<protein>
    <submittedName>
        <fullName evidence="2">Cupin domain-containing protein</fullName>
    </submittedName>
</protein>
<keyword evidence="3" id="KW-1185">Reference proteome</keyword>
<dbReference type="InterPro" id="IPR014710">
    <property type="entry name" value="RmlC-like_jellyroll"/>
</dbReference>
<name>A0A934IJS1_9HYPH</name>
<gene>
    <name evidence="2" type="ORF">JCR33_05095</name>
</gene>
<reference evidence="2" key="1">
    <citation type="submission" date="2020-12" db="EMBL/GenBank/DDBJ databases">
        <title>Bacterial taxonomy.</title>
        <authorList>
            <person name="Pan X."/>
        </authorList>
    </citation>
    <scope>NUCLEOTIDE SEQUENCE</scope>
    <source>
        <strain evidence="2">B2012</strain>
    </source>
</reference>
<dbReference type="Pfam" id="PF07883">
    <property type="entry name" value="Cupin_2"/>
    <property type="match status" value="1"/>
</dbReference>
<dbReference type="InterPro" id="IPR047263">
    <property type="entry name" value="HNL-like_cupin"/>
</dbReference>
<dbReference type="CDD" id="cd02233">
    <property type="entry name" value="cupin_HNL-like"/>
    <property type="match status" value="1"/>
</dbReference>
<dbReference type="Gene3D" id="2.60.120.10">
    <property type="entry name" value="Jelly Rolls"/>
    <property type="match status" value="1"/>
</dbReference>
<dbReference type="RefSeq" id="WP_198880944.1">
    <property type="nucleotide sequence ID" value="NZ_JAEKJA010000003.1"/>
</dbReference>
<organism evidence="2 3">
    <name type="scientific">Acuticoccus mangrovi</name>
    <dbReference type="NCBI Taxonomy" id="2796142"/>
    <lineage>
        <taxon>Bacteria</taxon>
        <taxon>Pseudomonadati</taxon>
        <taxon>Pseudomonadota</taxon>
        <taxon>Alphaproteobacteria</taxon>
        <taxon>Hyphomicrobiales</taxon>
        <taxon>Amorphaceae</taxon>
        <taxon>Acuticoccus</taxon>
    </lineage>
</organism>
<feature type="domain" description="Cupin type-2" evidence="1">
    <location>
        <begin position="42"/>
        <end position="102"/>
    </location>
</feature>
<evidence type="ECO:0000313" key="3">
    <source>
        <dbReference type="Proteomes" id="UP000609531"/>
    </source>
</evidence>
<evidence type="ECO:0000313" key="2">
    <source>
        <dbReference type="EMBL" id="MBJ3775052.1"/>
    </source>
</evidence>
<dbReference type="AlphaFoldDB" id="A0A934IJS1"/>
<dbReference type="EMBL" id="JAEKJA010000003">
    <property type="protein sequence ID" value="MBJ3775052.1"/>
    <property type="molecule type" value="Genomic_DNA"/>
</dbReference>
<sequence length="133" mass="14639">MKLIRCGEVPSKPAPKEHFTGTVWQDPINSAEAPGRAVAVSVTFLPGGRTNWHYHPYGQTLHVLSGAGWFQTEGEARVDIRAGDTVWIPSGEKHWHGATDATMMTHLAMQEREGDATSTWLEPVTDDQYLGKA</sequence>
<dbReference type="PANTHER" id="PTHR43698">
    <property type="entry name" value="RIBD C-TERMINAL DOMAIN CONTAINING PROTEIN"/>
    <property type="match status" value="1"/>
</dbReference>
<accession>A0A934IJS1</accession>
<dbReference type="Proteomes" id="UP000609531">
    <property type="component" value="Unassembled WGS sequence"/>
</dbReference>